<evidence type="ECO:0000313" key="10">
    <source>
        <dbReference type="Proteomes" id="UP001215216"/>
    </source>
</evidence>
<keyword evidence="2" id="KW-0964">Secreted</keyword>
<dbReference type="Proteomes" id="UP001215216">
    <property type="component" value="Chromosome"/>
</dbReference>
<dbReference type="PANTHER" id="PTHR11575">
    <property type="entry name" value="5'-NUCLEOTIDASE-RELATED"/>
    <property type="match status" value="1"/>
</dbReference>
<dbReference type="EMBL" id="CP121208">
    <property type="protein sequence ID" value="WFM83409.1"/>
    <property type="molecule type" value="Genomic_DNA"/>
</dbReference>
<dbReference type="NCBIfam" id="TIGR01167">
    <property type="entry name" value="LPXTG_anchor"/>
    <property type="match status" value="1"/>
</dbReference>
<feature type="chain" id="PRO_5045012499" evidence="5">
    <location>
        <begin position="26"/>
        <end position="765"/>
    </location>
</feature>
<name>A0ABY8FY23_9ACTO</name>
<evidence type="ECO:0000256" key="3">
    <source>
        <dbReference type="ARBA" id="ARBA00022729"/>
    </source>
</evidence>
<dbReference type="PANTHER" id="PTHR11575:SF24">
    <property type="entry name" value="5'-NUCLEOTIDASE"/>
    <property type="match status" value="1"/>
</dbReference>
<gene>
    <name evidence="9" type="ORF">P7079_00060</name>
</gene>
<accession>A0ABY8FY23</accession>
<dbReference type="InterPro" id="IPR008334">
    <property type="entry name" value="5'-Nucleotdase_C"/>
</dbReference>
<protein>
    <submittedName>
        <fullName evidence="9">Bifunctional UDP-sugar hydrolase/5'-nucleotidase</fullName>
    </submittedName>
</protein>
<evidence type="ECO:0000256" key="5">
    <source>
        <dbReference type="RuleBase" id="RU362119"/>
    </source>
</evidence>
<evidence type="ECO:0000313" key="9">
    <source>
        <dbReference type="EMBL" id="WFM83409.1"/>
    </source>
</evidence>
<keyword evidence="3 5" id="KW-0732">Signal</keyword>
<evidence type="ECO:0000256" key="6">
    <source>
        <dbReference type="SAM" id="MobiDB-lite"/>
    </source>
</evidence>
<organism evidence="9 10">
    <name type="scientific">Arcanobacterium canis</name>
    <dbReference type="NCBI Taxonomy" id="999183"/>
    <lineage>
        <taxon>Bacteria</taxon>
        <taxon>Bacillati</taxon>
        <taxon>Actinomycetota</taxon>
        <taxon>Actinomycetes</taxon>
        <taxon>Actinomycetales</taxon>
        <taxon>Actinomycetaceae</taxon>
        <taxon>Arcanobacterium</taxon>
    </lineage>
</organism>
<keyword evidence="5 9" id="KW-0378">Hydrolase</keyword>
<dbReference type="InterPro" id="IPR006179">
    <property type="entry name" value="5_nucleotidase/apyrase"/>
</dbReference>
<dbReference type="RefSeq" id="WP_278012804.1">
    <property type="nucleotide sequence ID" value="NZ_CP121208.1"/>
</dbReference>
<proteinExistence type="inferred from homology"/>
<evidence type="ECO:0000259" key="8">
    <source>
        <dbReference type="PROSITE" id="PS50847"/>
    </source>
</evidence>
<keyword evidence="7" id="KW-0812">Transmembrane</keyword>
<dbReference type="Pfam" id="PF02872">
    <property type="entry name" value="5_nucleotid_C"/>
    <property type="match status" value="1"/>
</dbReference>
<dbReference type="GO" id="GO:0016787">
    <property type="term" value="F:hydrolase activity"/>
    <property type="evidence" value="ECO:0007669"/>
    <property type="project" value="UniProtKB-KW"/>
</dbReference>
<dbReference type="InterPro" id="IPR029052">
    <property type="entry name" value="Metallo-depent_PP-like"/>
</dbReference>
<evidence type="ECO:0000256" key="2">
    <source>
        <dbReference type="ARBA" id="ARBA00022525"/>
    </source>
</evidence>
<feature type="transmembrane region" description="Helical" evidence="7">
    <location>
        <begin position="741"/>
        <end position="762"/>
    </location>
</feature>
<evidence type="ECO:0000256" key="4">
    <source>
        <dbReference type="ARBA" id="ARBA00023088"/>
    </source>
</evidence>
<dbReference type="SUPFAM" id="SSF55816">
    <property type="entry name" value="5'-nucleotidase (syn. UDP-sugar hydrolase), C-terminal domain"/>
    <property type="match status" value="1"/>
</dbReference>
<sequence length="765" mass="79519">MKLFARAAATTAACALIATPLTAFAADNETSETASSGNVVTLDLYTLTDVHGHIELVKKHDKKTGKSTVTEAGLEKMGCFLDDVRGKHPDSSFTLLGDNIGASPFTSGSLDDNPTIAGLNELKPVGSTIGNHELDMGQAVFKARVDGSQKEKFHQATFPYLGANVEGLGSWTNVEGKTVPYLGQYAIWEAPESHVKVAFIGAIAEDVPFKLSPRTTEGMKFTDPIAKINTLATKLKEDKAADVVVAMLDDDVKNNFPKMGPNVDGIMGGDTHVPYEFDAVNSKEKLTSANPHLAGVASGSYTDNMGLISISFDTKAKKVVSADAKLIPAAKVAECDSSTSVSASKIKAIVDKAVETSNKKGAEPIVTGVKGEFRRGVFTSAENKTYPGSNRGIESSLGDLVADSLRDTVVTKNGQKADIGIINAGGLREDLVPKNGVITYADTFAVMPFSNSIGYVTITGADFVKALEQQWKTDLNSQNSRPMLKLGLSSNVSYTYDATKPFGKRITSVSVNGKPIDLKKKYTVGSVTFLLAGGDTFDALTAGGDFEVTANLDRDEFNKYLKGLAAANKPIVERAAKASIGLTLDRDHVKNGEKVKVALRGLSFSEGPYMTKNVKVSAGGPAVSAAVDNSLLDVNANSEKAVISTDGAGRATLEIPVSATCPAKGGQVKVPLTVATDFATVVSPDAGVTVTVDCAASAAGKASTGDGAGKSGKSGKDSAGTATSNTKVTAHDGLPHTGANVASLALGGLALVIIGAGAVSALRRR</sequence>
<keyword evidence="7" id="KW-0472">Membrane</keyword>
<dbReference type="SUPFAM" id="SSF56300">
    <property type="entry name" value="Metallo-dependent phosphatases"/>
    <property type="match status" value="1"/>
</dbReference>
<feature type="region of interest" description="Disordered" evidence="6">
    <location>
        <begin position="700"/>
        <end position="734"/>
    </location>
</feature>
<dbReference type="InterPro" id="IPR019931">
    <property type="entry name" value="LPXTG_anchor"/>
</dbReference>
<keyword evidence="1" id="KW-0134">Cell wall</keyword>
<evidence type="ECO:0000256" key="1">
    <source>
        <dbReference type="ARBA" id="ARBA00022512"/>
    </source>
</evidence>
<dbReference type="Gene3D" id="3.60.21.10">
    <property type="match status" value="1"/>
</dbReference>
<dbReference type="PRINTS" id="PR01607">
    <property type="entry name" value="APYRASEFAMLY"/>
</dbReference>
<dbReference type="InterPro" id="IPR036907">
    <property type="entry name" value="5'-Nucleotdase_C_sf"/>
</dbReference>
<comment type="similarity">
    <text evidence="5">Belongs to the 5'-nucleotidase family.</text>
</comment>
<keyword evidence="7" id="KW-1133">Transmembrane helix</keyword>
<keyword evidence="10" id="KW-1185">Reference proteome</keyword>
<reference evidence="9 10" key="1">
    <citation type="submission" date="2023-03" db="EMBL/GenBank/DDBJ databases">
        <title>Complete genome of Arcanobacterium canis strain DSM 25104 isolated in 2010 from a canine otitis externa in Germany.</title>
        <authorList>
            <person name="Borowiak M."/>
            <person name="Kreitlow A."/>
            <person name="Malorny B."/>
            <person name="Laemmler C."/>
            <person name="Prenger-Berninghoff E."/>
            <person name="Ploetz M."/>
            <person name="Abdulmawjood A."/>
        </authorList>
    </citation>
    <scope>NUCLEOTIDE SEQUENCE [LARGE SCALE GENOMIC DNA]</scope>
    <source>
        <strain evidence="9 10">DSM 25104</strain>
    </source>
</reference>
<keyword evidence="5" id="KW-0547">Nucleotide-binding</keyword>
<keyword evidence="4" id="KW-0572">Peptidoglycan-anchor</keyword>
<dbReference type="Gene3D" id="3.90.780.10">
    <property type="entry name" value="5'-Nucleotidase, C-terminal domain"/>
    <property type="match status" value="1"/>
</dbReference>
<feature type="signal peptide" evidence="5">
    <location>
        <begin position="1"/>
        <end position="25"/>
    </location>
</feature>
<evidence type="ECO:0000256" key="7">
    <source>
        <dbReference type="SAM" id="Phobius"/>
    </source>
</evidence>
<dbReference type="PROSITE" id="PS50847">
    <property type="entry name" value="GRAM_POS_ANCHORING"/>
    <property type="match status" value="1"/>
</dbReference>
<feature type="domain" description="Gram-positive cocci surface proteins LPxTG" evidence="8">
    <location>
        <begin position="734"/>
        <end position="765"/>
    </location>
</feature>